<name>A0A183SLJ9_SCHSO</name>
<reference evidence="5" key="1">
    <citation type="submission" date="2016-06" db="UniProtKB">
        <authorList>
            <consortium name="WormBaseParasite"/>
        </authorList>
    </citation>
    <scope>IDENTIFICATION</scope>
</reference>
<dbReference type="WBParaSite" id="SSLN_0000526001-mRNA-1">
    <property type="protein sequence ID" value="SSLN_0000526001-mRNA-1"/>
    <property type="gene ID" value="SSLN_0000526001"/>
</dbReference>
<keyword evidence="4" id="KW-1185">Reference proteome</keyword>
<keyword evidence="2" id="KW-0732">Signal</keyword>
<dbReference type="EMBL" id="UYSU01033113">
    <property type="protein sequence ID" value="VDL91482.1"/>
    <property type="molecule type" value="Genomic_DNA"/>
</dbReference>
<evidence type="ECO:0000256" key="1">
    <source>
        <dbReference type="SAM" id="Phobius"/>
    </source>
</evidence>
<evidence type="ECO:0000256" key="2">
    <source>
        <dbReference type="SAM" id="SignalP"/>
    </source>
</evidence>
<feature type="transmembrane region" description="Helical" evidence="1">
    <location>
        <begin position="192"/>
        <end position="215"/>
    </location>
</feature>
<keyword evidence="1" id="KW-1133">Transmembrane helix</keyword>
<organism evidence="5">
    <name type="scientific">Schistocephalus solidus</name>
    <name type="common">Tapeworm</name>
    <dbReference type="NCBI Taxonomy" id="70667"/>
    <lineage>
        <taxon>Eukaryota</taxon>
        <taxon>Metazoa</taxon>
        <taxon>Spiralia</taxon>
        <taxon>Lophotrochozoa</taxon>
        <taxon>Platyhelminthes</taxon>
        <taxon>Cestoda</taxon>
        <taxon>Eucestoda</taxon>
        <taxon>Diphyllobothriidea</taxon>
        <taxon>Diphyllobothriidae</taxon>
        <taxon>Schistocephalus</taxon>
    </lineage>
</organism>
<dbReference type="AlphaFoldDB" id="A0A183SLJ9"/>
<accession>A0A183SLJ9</accession>
<proteinExistence type="predicted"/>
<keyword evidence="1" id="KW-0812">Transmembrane</keyword>
<dbReference type="Proteomes" id="UP000275846">
    <property type="component" value="Unassembled WGS sequence"/>
</dbReference>
<dbReference type="OrthoDB" id="8963429at2759"/>
<gene>
    <name evidence="3" type="ORF">SSLN_LOCUS5097</name>
</gene>
<feature type="signal peptide" evidence="2">
    <location>
        <begin position="1"/>
        <end position="22"/>
    </location>
</feature>
<evidence type="ECO:0000313" key="5">
    <source>
        <dbReference type="WBParaSite" id="SSLN_0000526001-mRNA-1"/>
    </source>
</evidence>
<protein>
    <submittedName>
        <fullName evidence="3 5">Uncharacterized protein</fullName>
    </submittedName>
</protein>
<sequence>MQTSRIISGVLLFFQILLPSTSTPILDLLPNASSPFGTNERLLLRAVPEIGRFRVVLEPPARALNSTLEQPPKTNSSGSESSHVLCGRYNASRLPDHLNTVTCSCFLDNGFPNVAVEGLTLAISRMSYATPSVLFIPLVLSGVCDCPRDKTACQHLFTNPSVGVCFDERLIRQPECAEDIPFDAASSKRVTAIFLAVVLIVLGLFMIVLTTSCLWPRHNLLETLNTKNVSEATEHIVAGLGVGIAHRPKATMRIKVMRIKERLKPNEQSGIVYRIPCQNCSCNYTGQTGRMLGSRIHEHKLAVRWSDGLSKVAAHTYETGHEFNFTAAMIIAHATCKTSRELIEALASDENSVNRIIDLAPAYRALRSHLLTGATALVYPKERVSYLDKNGVVCKTPFSSCNAVHSGKTGKSVSTRLHEHHLAVRRRDHLSQVAMHALETGHKFAWEKTRIVGTCPTRKGREFLEAIHSDEACINWHIGFDAAYKIGKHKFKCAEPIMTG</sequence>
<feature type="chain" id="PRO_5043141213" evidence="2">
    <location>
        <begin position="23"/>
        <end position="500"/>
    </location>
</feature>
<evidence type="ECO:0000313" key="4">
    <source>
        <dbReference type="Proteomes" id="UP000275846"/>
    </source>
</evidence>
<keyword evidence="1" id="KW-0472">Membrane</keyword>
<reference evidence="3 4" key="2">
    <citation type="submission" date="2018-11" db="EMBL/GenBank/DDBJ databases">
        <authorList>
            <consortium name="Pathogen Informatics"/>
        </authorList>
    </citation>
    <scope>NUCLEOTIDE SEQUENCE [LARGE SCALE GENOMIC DNA]</scope>
    <source>
        <strain evidence="3 4">NST_G2</strain>
    </source>
</reference>
<evidence type="ECO:0000313" key="3">
    <source>
        <dbReference type="EMBL" id="VDL91482.1"/>
    </source>
</evidence>